<reference evidence="1" key="1">
    <citation type="submission" date="2015-06" db="EMBL/GenBank/DDBJ databases">
        <authorList>
            <person name="Joergensen T."/>
        </authorList>
    </citation>
    <scope>NUCLEOTIDE SEQUENCE</scope>
    <source>
        <plasmid evidence="1">pRGRH0253</plasmid>
    </source>
</reference>
<proteinExistence type="predicted"/>
<sequence length="131" mass="14574">MNRIEIMEKLTQAADQMDDGTLQSLAGWAEVLANSEGLAEIVGIVEDNERLVMERRMQRRQQKIQGASRGEQRILNRIERAKVRAGKASGAHFTLTEADFLIELSCNGPQLASDAYYLGFEKGYTAGKKAK</sequence>
<name>A0A0H5PZ44_9ZZZZ</name>
<dbReference type="EMBL" id="LN852926">
    <property type="protein sequence ID" value="CRY94439.1"/>
    <property type="molecule type" value="Genomic_DNA"/>
</dbReference>
<dbReference type="AlphaFoldDB" id="A0A0H5PZ44"/>
<accession>A0A0H5PZ44</accession>
<geneLocation type="plasmid" evidence="1">
    <name>pRGRH0253</name>
</geneLocation>
<reference evidence="1" key="2">
    <citation type="submission" date="2015-07" db="EMBL/GenBank/DDBJ databases">
        <title>Plasmids, circular viruses and viroids from rat gut.</title>
        <authorList>
            <person name="Jorgensen T.J."/>
            <person name="Hansen M.A."/>
            <person name="Xu Z."/>
            <person name="Tabak M.A."/>
            <person name="Sorensen S.J."/>
            <person name="Hansen L.H."/>
        </authorList>
    </citation>
    <scope>NUCLEOTIDE SEQUENCE</scope>
    <source>
        <plasmid evidence="1">pRGRH0253</plasmid>
    </source>
</reference>
<organism evidence="1">
    <name type="scientific">uncultured prokaryote</name>
    <dbReference type="NCBI Taxonomy" id="198431"/>
    <lineage>
        <taxon>unclassified sequences</taxon>
        <taxon>environmental samples</taxon>
    </lineage>
</organism>
<keyword evidence="1" id="KW-0614">Plasmid</keyword>
<protein>
    <submittedName>
        <fullName evidence="1">Uncharacterized protein</fullName>
    </submittedName>
</protein>
<evidence type="ECO:0000313" key="1">
    <source>
        <dbReference type="EMBL" id="CRY94439.1"/>
    </source>
</evidence>